<evidence type="ECO:0000313" key="2">
    <source>
        <dbReference type="Proteomes" id="UP001430953"/>
    </source>
</evidence>
<dbReference type="EMBL" id="JADYXP020000051">
    <property type="protein sequence ID" value="KAL0098569.1"/>
    <property type="molecule type" value="Genomic_DNA"/>
</dbReference>
<organism evidence="1 2">
    <name type="scientific">Cardiocondyla obscurior</name>
    <dbReference type="NCBI Taxonomy" id="286306"/>
    <lineage>
        <taxon>Eukaryota</taxon>
        <taxon>Metazoa</taxon>
        <taxon>Ecdysozoa</taxon>
        <taxon>Arthropoda</taxon>
        <taxon>Hexapoda</taxon>
        <taxon>Insecta</taxon>
        <taxon>Pterygota</taxon>
        <taxon>Neoptera</taxon>
        <taxon>Endopterygota</taxon>
        <taxon>Hymenoptera</taxon>
        <taxon>Apocrita</taxon>
        <taxon>Aculeata</taxon>
        <taxon>Formicoidea</taxon>
        <taxon>Formicidae</taxon>
        <taxon>Myrmicinae</taxon>
        <taxon>Cardiocondyla</taxon>
    </lineage>
</organism>
<sequence length="221" mass="24416">MRLSGIAVACLTTPLLQQSIFDAANVSLVSSKSSLRAILSGEPRVAFGSGYFRAVRPSKVREPRFQTELLLWSPRPSLLCALESASSSLRAVWRQKCDLVLLQLVASARSIGNYFTRLLCKCRPRVALEAESLTARSCGKVHEPPVCANRLHFAIHFRADPSDKVREPRVAAAVFTFGNAARLQQVEPRVFFRELLPAQSCGKVRDLINTMLLCSGLLPKH</sequence>
<dbReference type="AlphaFoldDB" id="A0AAW2E864"/>
<dbReference type="Proteomes" id="UP001430953">
    <property type="component" value="Unassembled WGS sequence"/>
</dbReference>
<name>A0AAW2E864_9HYME</name>
<evidence type="ECO:0008006" key="3">
    <source>
        <dbReference type="Google" id="ProtNLM"/>
    </source>
</evidence>
<keyword evidence="2" id="KW-1185">Reference proteome</keyword>
<reference evidence="1 2" key="1">
    <citation type="submission" date="2023-03" db="EMBL/GenBank/DDBJ databases">
        <title>High recombination rates correlate with genetic variation in Cardiocondyla obscurior ants.</title>
        <authorList>
            <person name="Errbii M."/>
        </authorList>
    </citation>
    <scope>NUCLEOTIDE SEQUENCE [LARGE SCALE GENOMIC DNA]</scope>
    <source>
        <strain evidence="1">Alpha-2009</strain>
        <tissue evidence="1">Whole body</tissue>
    </source>
</reference>
<protein>
    <recommendedName>
        <fullName evidence="3">Secreted protein</fullName>
    </recommendedName>
</protein>
<comment type="caution">
    <text evidence="1">The sequence shown here is derived from an EMBL/GenBank/DDBJ whole genome shotgun (WGS) entry which is preliminary data.</text>
</comment>
<evidence type="ECO:0000313" key="1">
    <source>
        <dbReference type="EMBL" id="KAL0098569.1"/>
    </source>
</evidence>
<gene>
    <name evidence="1" type="ORF">PUN28_020525</name>
</gene>
<accession>A0AAW2E864</accession>
<proteinExistence type="predicted"/>